<dbReference type="InterPro" id="IPR000089">
    <property type="entry name" value="Biotin_lipoyl"/>
</dbReference>
<organism evidence="10 11">
    <name type="scientific">Litoribacillus peritrichatus</name>
    <dbReference type="NCBI Taxonomy" id="718191"/>
    <lineage>
        <taxon>Bacteria</taxon>
        <taxon>Pseudomonadati</taxon>
        <taxon>Pseudomonadota</taxon>
        <taxon>Gammaproteobacteria</taxon>
        <taxon>Oceanospirillales</taxon>
        <taxon>Oceanospirillaceae</taxon>
        <taxon>Litoribacillus</taxon>
    </lineage>
</organism>
<keyword evidence="3 6" id="KW-0547">Nucleotide-binding</keyword>
<feature type="domain" description="Lipoyl-binding" evidence="7">
    <location>
        <begin position="598"/>
        <end position="676"/>
    </location>
</feature>
<evidence type="ECO:0000259" key="8">
    <source>
        <dbReference type="PROSITE" id="PS50975"/>
    </source>
</evidence>
<evidence type="ECO:0000256" key="3">
    <source>
        <dbReference type="ARBA" id="ARBA00022741"/>
    </source>
</evidence>
<evidence type="ECO:0000256" key="5">
    <source>
        <dbReference type="ARBA" id="ARBA00023267"/>
    </source>
</evidence>
<dbReference type="PROSITE" id="PS50979">
    <property type="entry name" value="BC"/>
    <property type="match status" value="1"/>
</dbReference>
<keyword evidence="5" id="KW-0092">Biotin</keyword>
<dbReference type="NCBIfam" id="NF006367">
    <property type="entry name" value="PRK08591.1"/>
    <property type="match status" value="1"/>
</dbReference>
<dbReference type="InterPro" id="IPR001882">
    <property type="entry name" value="Biotin_BS"/>
</dbReference>
<keyword evidence="4 6" id="KW-0067">ATP-binding</keyword>
<evidence type="ECO:0000256" key="2">
    <source>
        <dbReference type="ARBA" id="ARBA00022598"/>
    </source>
</evidence>
<dbReference type="PANTHER" id="PTHR18866:SF33">
    <property type="entry name" value="METHYLCROTONOYL-COA CARBOXYLASE SUBUNIT ALPHA, MITOCHONDRIAL-RELATED"/>
    <property type="match status" value="1"/>
</dbReference>
<dbReference type="InterPro" id="IPR011054">
    <property type="entry name" value="Rudment_hybrid_motif"/>
</dbReference>
<dbReference type="RefSeq" id="WP_344795984.1">
    <property type="nucleotide sequence ID" value="NZ_BAABBN010000004.1"/>
</dbReference>
<dbReference type="PROSITE" id="PS00188">
    <property type="entry name" value="BIOTIN"/>
    <property type="match status" value="1"/>
</dbReference>
<reference evidence="11" key="1">
    <citation type="journal article" date="2019" name="Int. J. Syst. Evol. Microbiol.">
        <title>The Global Catalogue of Microorganisms (GCM) 10K type strain sequencing project: providing services to taxonomists for standard genome sequencing and annotation.</title>
        <authorList>
            <consortium name="The Broad Institute Genomics Platform"/>
            <consortium name="The Broad Institute Genome Sequencing Center for Infectious Disease"/>
            <person name="Wu L."/>
            <person name="Ma J."/>
        </authorList>
    </citation>
    <scope>NUCLEOTIDE SEQUENCE [LARGE SCALE GENOMIC DNA]</scope>
    <source>
        <strain evidence="11">JCM 17551</strain>
    </source>
</reference>
<comment type="caution">
    <text evidence="10">The sequence shown here is derived from an EMBL/GenBank/DDBJ whole genome shotgun (WGS) entry which is preliminary data.</text>
</comment>
<dbReference type="InterPro" id="IPR005482">
    <property type="entry name" value="Biotin_COase_C"/>
</dbReference>
<feature type="domain" description="Biotin carboxylation" evidence="9">
    <location>
        <begin position="16"/>
        <end position="461"/>
    </location>
</feature>
<dbReference type="Proteomes" id="UP001501565">
    <property type="component" value="Unassembled WGS sequence"/>
</dbReference>
<comment type="cofactor">
    <cofactor evidence="1">
        <name>biotin</name>
        <dbReference type="ChEBI" id="CHEBI:57586"/>
    </cofactor>
</comment>
<evidence type="ECO:0000256" key="1">
    <source>
        <dbReference type="ARBA" id="ARBA00001953"/>
    </source>
</evidence>
<dbReference type="EMBL" id="BAABBN010000004">
    <property type="protein sequence ID" value="GAA3916693.1"/>
    <property type="molecule type" value="Genomic_DNA"/>
</dbReference>
<dbReference type="Pfam" id="PF00289">
    <property type="entry name" value="Biotin_carb_N"/>
    <property type="match status" value="1"/>
</dbReference>
<dbReference type="InterPro" id="IPR011764">
    <property type="entry name" value="Biotin_carboxylation_dom"/>
</dbReference>
<dbReference type="InterPro" id="IPR005481">
    <property type="entry name" value="BC-like_N"/>
</dbReference>
<feature type="domain" description="ATP-grasp" evidence="8">
    <location>
        <begin position="135"/>
        <end position="332"/>
    </location>
</feature>
<dbReference type="InterPro" id="IPR005479">
    <property type="entry name" value="CPAse_ATP-bd"/>
</dbReference>
<dbReference type="Pfam" id="PF02785">
    <property type="entry name" value="Biotin_carb_C"/>
    <property type="match status" value="1"/>
</dbReference>
<protein>
    <submittedName>
        <fullName evidence="10">Geranyl-CoA carboxylase subunit apha</fullName>
    </submittedName>
</protein>
<evidence type="ECO:0000259" key="9">
    <source>
        <dbReference type="PROSITE" id="PS50979"/>
    </source>
</evidence>
<dbReference type="InterPro" id="IPR011053">
    <property type="entry name" value="Single_hybrid_motif"/>
</dbReference>
<dbReference type="Gene3D" id="2.40.50.100">
    <property type="match status" value="1"/>
</dbReference>
<gene>
    <name evidence="10" type="primary">atuF</name>
    <name evidence="10" type="ORF">GCM10022277_09320</name>
</gene>
<dbReference type="PANTHER" id="PTHR18866">
    <property type="entry name" value="CARBOXYLASE:PYRUVATE/ACETYL-COA/PROPIONYL-COA CARBOXYLASE"/>
    <property type="match status" value="1"/>
</dbReference>
<dbReference type="Pfam" id="PF02786">
    <property type="entry name" value="CPSase_L_D2"/>
    <property type="match status" value="1"/>
</dbReference>
<dbReference type="InterPro" id="IPR016185">
    <property type="entry name" value="PreATP-grasp_dom_sf"/>
</dbReference>
<dbReference type="CDD" id="cd06850">
    <property type="entry name" value="biotinyl_domain"/>
    <property type="match status" value="1"/>
</dbReference>
<evidence type="ECO:0000313" key="10">
    <source>
        <dbReference type="EMBL" id="GAA3916693.1"/>
    </source>
</evidence>
<evidence type="ECO:0000259" key="7">
    <source>
        <dbReference type="PROSITE" id="PS50968"/>
    </source>
</evidence>
<proteinExistence type="predicted"/>
<keyword evidence="2" id="KW-0436">Ligase</keyword>
<dbReference type="InterPro" id="IPR011761">
    <property type="entry name" value="ATP-grasp"/>
</dbReference>
<dbReference type="SUPFAM" id="SSF56059">
    <property type="entry name" value="Glutathione synthetase ATP-binding domain-like"/>
    <property type="match status" value="1"/>
</dbReference>
<dbReference type="PROSITE" id="PS00867">
    <property type="entry name" value="CPSASE_2"/>
    <property type="match status" value="1"/>
</dbReference>
<dbReference type="SUPFAM" id="SSF52440">
    <property type="entry name" value="PreATP-grasp domain"/>
    <property type="match status" value="1"/>
</dbReference>
<name>A0ABP7M8A0_9GAMM</name>
<dbReference type="SUPFAM" id="SSF51246">
    <property type="entry name" value="Rudiment single hybrid motif"/>
    <property type="match status" value="1"/>
</dbReference>
<evidence type="ECO:0000313" key="11">
    <source>
        <dbReference type="Proteomes" id="UP001501565"/>
    </source>
</evidence>
<dbReference type="PROSITE" id="PS50975">
    <property type="entry name" value="ATP_GRASP"/>
    <property type="match status" value="1"/>
</dbReference>
<dbReference type="InterPro" id="IPR050856">
    <property type="entry name" value="Biotin_carboxylase_complex"/>
</dbReference>
<dbReference type="Pfam" id="PF00364">
    <property type="entry name" value="Biotin_lipoyl"/>
    <property type="match status" value="1"/>
</dbReference>
<accession>A0ABP7M8A0</accession>
<dbReference type="SUPFAM" id="SSF51230">
    <property type="entry name" value="Single hybrid motif"/>
    <property type="match status" value="1"/>
</dbReference>
<dbReference type="PROSITE" id="PS50968">
    <property type="entry name" value="BIOTINYL_LIPOYL"/>
    <property type="match status" value="1"/>
</dbReference>
<dbReference type="Gene3D" id="3.30.470.20">
    <property type="entry name" value="ATP-grasp fold, B domain"/>
    <property type="match status" value="1"/>
</dbReference>
<keyword evidence="11" id="KW-1185">Reference proteome</keyword>
<dbReference type="SMART" id="SM00878">
    <property type="entry name" value="Biotin_carb_C"/>
    <property type="match status" value="1"/>
</dbReference>
<evidence type="ECO:0000256" key="4">
    <source>
        <dbReference type="ARBA" id="ARBA00022840"/>
    </source>
</evidence>
<evidence type="ECO:0000256" key="6">
    <source>
        <dbReference type="PROSITE-ProRule" id="PRU00409"/>
    </source>
</evidence>
<sequence>MSSNMSSNMSSHMKTPVKKLLIANRGEIACRVIRTARMMGINTVAVYSDADADAPHVEMADQAVHIGAAPVAESYLSIEKIINAAKATNSDAIHPGYGFLSENAAFTQACDQAGIQFVGPSAEAIELMGSKRQSKIAMLDSGVPCIPGYQGEDQSDQALKSAALDIGLPVMLKASAGGGGRGMRLVSHADQLETAIKSARSEAINAFGSGELIIEKAVIAPRHIEIQIFADQFGNTVYLGERDCSVQRRHQKVVEEAPSPAVSPALRERMGQAAVNAAKACQYCGAGTVEFLLDADQNFYFLEMNTRLQVEHPVTELITGQDLVEWQLRVASGEALPLKQEDIQIKGHAIEVRLYAEDPANDFCPQTGEISLWQPAELVDFRVDGGIQSGQIISPFYDPMLAKLIAYGNDREQARQKLLEGIEHTHLVGVTDNRYFLSEILKTPSFIQGEATTAFIEHDFKDNASIQIAPPGEDTLAIAAYLLAGQTSWSTAALGPKPCWLKSGEHEQRVLISQNFSEASTEHGQTNHSVMIGGEEFAIEILSERLEGKLEFAHITLNQQDHSVYFLIEHQGILNPRKRLYLAHHGRHHWFEDITLRPASQSDQNQADNLKASMDGLIIDVMAQPGDTVTQGQPLVILEAMKMEHSLTSPRDGIIQSISVEQGQQVNARQVLIELKEQESK</sequence>